<dbReference type="PANTHER" id="PTHR30217:SF6">
    <property type="entry name" value="TRNA HYDROXYLATION PROTEIN P"/>
    <property type="match status" value="1"/>
</dbReference>
<dbReference type="OrthoDB" id="9807498at2"/>
<dbReference type="EMBL" id="LT934425">
    <property type="protein sequence ID" value="SOH06495.1"/>
    <property type="molecule type" value="Genomic_DNA"/>
</dbReference>
<dbReference type="InterPro" id="IPR032525">
    <property type="entry name" value="Peptidase_U32_C"/>
</dbReference>
<dbReference type="MEROPS" id="U32.002"/>
<accession>Q1Q723</accession>
<sequence length="407" mass="46671">MYIRKPELVAPAGDMEKLKTAIEYGADSVYIGAEGFNLRMGAENLTMQEIRNAVDYVHEKEKKIYVALNIYARNYHIRRIVSCVKALAEIPVDAVIVSDPGILLTIKEIAPHIKIHLSTQANTTNFKSLEFWRQQGIKRAVLARELTLGEIEEIIANTAVETEVFVHGAMCMAYSGRCLLSSYMSNRHANLGDCSHSCRWKYVLKEENRPGETFPIIQDETGTYILSSKDLCMLEYIPELVSAGITAWKIEGRMKSQYYVASVTRIYREALDRYFSDPENYVIDEQWLSELEKTSHREFGTGFFLGYRENNPQVSHQDHAYIKEYEFLGIINNVSNDNIAEILVKNTIKENIPIEIMGKKLKDDFEEPYLKMRNELNEPIKIANAGQKIFAKLSQPVHKYFILRKCG</sequence>
<reference evidence="5" key="1">
    <citation type="journal article" date="2006" name="Nature">
        <title>Deciphering the evolution and metabolism of an anammox bacterium from a community genome.</title>
        <authorList>
            <person name="Strous M."/>
            <person name="Pelletier E."/>
            <person name="Mangenot S."/>
            <person name="Rattei T."/>
            <person name="Lehner A."/>
            <person name="Taylor M.W."/>
            <person name="Horn M."/>
            <person name="Daims H."/>
            <person name="Bartol-Mavel D."/>
            <person name="Wincker P."/>
            <person name="Barbe V."/>
            <person name="Fonknechten N."/>
            <person name="Vallenet D."/>
            <person name="Segurens B."/>
            <person name="Schenowitz-Truong C."/>
            <person name="Medigue C."/>
            <person name="Collingro A."/>
            <person name="Snel B."/>
            <person name="Dutilh B.E."/>
            <person name="OpDenCamp H.J.M."/>
            <person name="vanDerDrift C."/>
            <person name="Cirpus I."/>
            <person name="vanDePas-Schoonen K.T."/>
            <person name="Harhangi H.R."/>
            <person name="vanNiftrik L."/>
            <person name="Schmid M."/>
            <person name="Keltjens J."/>
            <person name="vanDeVossenberg J."/>
            <person name="Kartal B."/>
            <person name="Meier H."/>
            <person name="Frishman D."/>
            <person name="Huynen M.A."/>
            <person name="Mewes H."/>
            <person name="Weissenbach J."/>
            <person name="Jetten M.S.M."/>
            <person name="Wagner M."/>
            <person name="LePaslier D."/>
        </authorList>
    </citation>
    <scope>NUCLEOTIDE SEQUENCE</scope>
</reference>
<dbReference type="InterPro" id="IPR051454">
    <property type="entry name" value="RNA/ubiquinone_mod_enzymes"/>
</dbReference>
<dbReference type="EMBL" id="CT573071">
    <property type="protein sequence ID" value="CAJ73372.1"/>
    <property type="molecule type" value="Genomic_DNA"/>
</dbReference>
<dbReference type="Gene3D" id="2.40.30.10">
    <property type="entry name" value="Translation factors"/>
    <property type="match status" value="1"/>
</dbReference>
<keyword evidence="8" id="KW-1185">Reference proteome</keyword>
<reference evidence="8" key="4">
    <citation type="submission" date="2017-10" db="EMBL/GenBank/DDBJ databases">
        <authorList>
            <person name="Frank J."/>
        </authorList>
    </citation>
    <scope>NUCLEOTIDE SEQUENCE [LARGE SCALE GENOMIC DNA]</scope>
</reference>
<dbReference type="PANTHER" id="PTHR30217">
    <property type="entry name" value="PEPTIDASE U32 FAMILY"/>
    <property type="match status" value="1"/>
</dbReference>
<keyword evidence="2 6" id="KW-0378">Hydrolase</keyword>
<dbReference type="GO" id="GO:0008233">
    <property type="term" value="F:peptidase activity"/>
    <property type="evidence" value="ECO:0007669"/>
    <property type="project" value="UniProtKB-KW"/>
</dbReference>
<dbReference type="RefSeq" id="WP_099326872.1">
    <property type="nucleotide sequence ID" value="NZ_CP049055.1"/>
</dbReference>
<evidence type="ECO:0000313" key="5">
    <source>
        <dbReference type="EMBL" id="CAJ73372.1"/>
    </source>
</evidence>
<proteinExistence type="inferred from homology"/>
<dbReference type="PROSITE" id="PS01276">
    <property type="entry name" value="PEPTIDASE_U32"/>
    <property type="match status" value="1"/>
</dbReference>
<dbReference type="Proteomes" id="UP000501926">
    <property type="component" value="Chromosome"/>
</dbReference>
<dbReference type="AlphaFoldDB" id="Q1Q723"/>
<reference evidence="6 9" key="5">
    <citation type="submission" date="2020-02" db="EMBL/GenBank/DDBJ databases">
        <title>Newly sequenced genome of strain CSTR1 showed variability in Candidatus Kuenenia stuttgartiensis genomes.</title>
        <authorList>
            <person name="Ding C."/>
            <person name="Adrian L."/>
        </authorList>
    </citation>
    <scope>NUCLEOTIDE SEQUENCE [LARGE SCALE GENOMIC DNA]</scope>
    <source>
        <strain evidence="6 9">CSTR1</strain>
    </source>
</reference>
<evidence type="ECO:0000313" key="7">
    <source>
        <dbReference type="EMBL" id="SOH06495.1"/>
    </source>
</evidence>
<dbReference type="Pfam" id="PF01136">
    <property type="entry name" value="Peptidase_U32"/>
    <property type="match status" value="1"/>
</dbReference>
<dbReference type="EMBL" id="CP049055">
    <property type="protein sequence ID" value="QII11939.1"/>
    <property type="molecule type" value="Genomic_DNA"/>
</dbReference>
<dbReference type="GO" id="GO:0006508">
    <property type="term" value="P:proteolysis"/>
    <property type="evidence" value="ECO:0007669"/>
    <property type="project" value="UniProtKB-KW"/>
</dbReference>
<evidence type="ECO:0000256" key="2">
    <source>
        <dbReference type="ARBA" id="ARBA00022801"/>
    </source>
</evidence>
<evidence type="ECO:0000256" key="3">
    <source>
        <dbReference type="ARBA" id="ARBA00038374"/>
    </source>
</evidence>
<reference evidence="5" key="2">
    <citation type="submission" date="2006-01" db="EMBL/GenBank/DDBJ databases">
        <authorList>
            <person name="Genoscope"/>
        </authorList>
    </citation>
    <scope>NUCLEOTIDE SEQUENCE</scope>
</reference>
<dbReference type="InterPro" id="IPR001539">
    <property type="entry name" value="Peptidase_U32"/>
</dbReference>
<feature type="domain" description="Peptidase family U32 C-terminal" evidence="4">
    <location>
        <begin position="324"/>
        <end position="404"/>
    </location>
</feature>
<keyword evidence="1 6" id="KW-0645">Protease</keyword>
<evidence type="ECO:0000256" key="1">
    <source>
        <dbReference type="ARBA" id="ARBA00022670"/>
    </source>
</evidence>
<evidence type="ECO:0000313" key="8">
    <source>
        <dbReference type="Proteomes" id="UP000221734"/>
    </source>
</evidence>
<dbReference type="Pfam" id="PF16325">
    <property type="entry name" value="Peptidase_U32_C"/>
    <property type="match status" value="1"/>
</dbReference>
<reference evidence="7" key="3">
    <citation type="submission" date="2017-10" db="EMBL/GenBank/DDBJ databases">
        <authorList>
            <person name="Banno H."/>
            <person name="Chua N.-H."/>
        </authorList>
    </citation>
    <scope>NUCLEOTIDE SEQUENCE [LARGE SCALE GENOMIC DNA]</scope>
    <source>
        <strain evidence="7">Kuenenia_mbr1_ru-nijmegen</strain>
    </source>
</reference>
<organism evidence="5">
    <name type="scientific">Kuenenia stuttgartiensis</name>
    <dbReference type="NCBI Taxonomy" id="174633"/>
    <lineage>
        <taxon>Bacteria</taxon>
        <taxon>Pseudomonadati</taxon>
        <taxon>Planctomycetota</taxon>
        <taxon>Candidatus Brocadiia</taxon>
        <taxon>Candidatus Brocadiales</taxon>
        <taxon>Candidatus Brocadiaceae</taxon>
        <taxon>Candidatus Kuenenia</taxon>
    </lineage>
</organism>
<comment type="similarity">
    <text evidence="3">Belongs to the peptidase U32 family.</text>
</comment>
<dbReference type="EC" id="3.4.-.-" evidence="6"/>
<evidence type="ECO:0000313" key="6">
    <source>
        <dbReference type="EMBL" id="QII11939.1"/>
    </source>
</evidence>
<evidence type="ECO:0000313" key="9">
    <source>
        <dbReference type="Proteomes" id="UP000501926"/>
    </source>
</evidence>
<dbReference type="Proteomes" id="UP000221734">
    <property type="component" value="Chromosome Kuenenia_stuttgartiensis_MBR1"/>
</dbReference>
<dbReference type="KEGG" id="kst:KSMBR1_4023"/>
<gene>
    <name evidence="6" type="primary">yrrO</name>
    <name evidence="6" type="ORF">KsCSTR_25600</name>
    <name evidence="7" type="ORF">KSMBR1_4023</name>
    <name evidence="5" type="ORF">kuste2623</name>
</gene>
<name>Q1Q723_KUEST</name>
<evidence type="ECO:0000259" key="4">
    <source>
        <dbReference type="Pfam" id="PF16325"/>
    </source>
</evidence>
<protein>
    <submittedName>
        <fullName evidence="6">Putative protease YrrO</fullName>
        <ecNumber evidence="6">3.4.-.-</ecNumber>
    </submittedName>
    <submittedName>
        <fullName evidence="5">Similar to collagenase related proteinase PrtC</fullName>
    </submittedName>
</protein>